<sequence length="146" mass="17287">ECNAPERKLIWSLTRELWSRKYSNWPKLNWGLVLGRNLVQFRTSNGKISREKGRLFAILVSVAWHEIWRLRVDRVLTHPNKIHSELAICTQWLRSINTSLSRDRILADKIKFGMLSFNKELVLYTWSGLLLNEESLPDDWTYTKGF</sequence>
<dbReference type="AlphaFoldDB" id="A0AAD6V8Z6"/>
<name>A0AAD6V8Z6_9AGAR</name>
<gene>
    <name evidence="1" type="ORF">GGX14DRAFT_369116</name>
</gene>
<evidence type="ECO:0000313" key="2">
    <source>
        <dbReference type="Proteomes" id="UP001219525"/>
    </source>
</evidence>
<comment type="caution">
    <text evidence="1">The sequence shown here is derived from an EMBL/GenBank/DDBJ whole genome shotgun (WGS) entry which is preliminary data.</text>
</comment>
<dbReference type="EMBL" id="JARJCW010000048">
    <property type="protein sequence ID" value="KAJ7204116.1"/>
    <property type="molecule type" value="Genomic_DNA"/>
</dbReference>
<evidence type="ECO:0000313" key="1">
    <source>
        <dbReference type="EMBL" id="KAJ7204116.1"/>
    </source>
</evidence>
<protein>
    <submittedName>
        <fullName evidence="1">Uncharacterized protein</fullName>
    </submittedName>
</protein>
<reference evidence="1" key="1">
    <citation type="submission" date="2023-03" db="EMBL/GenBank/DDBJ databases">
        <title>Massive genome expansion in bonnet fungi (Mycena s.s.) driven by repeated elements and novel gene families across ecological guilds.</title>
        <authorList>
            <consortium name="Lawrence Berkeley National Laboratory"/>
            <person name="Harder C.B."/>
            <person name="Miyauchi S."/>
            <person name="Viragh M."/>
            <person name="Kuo A."/>
            <person name="Thoen E."/>
            <person name="Andreopoulos B."/>
            <person name="Lu D."/>
            <person name="Skrede I."/>
            <person name="Drula E."/>
            <person name="Henrissat B."/>
            <person name="Morin E."/>
            <person name="Kohler A."/>
            <person name="Barry K."/>
            <person name="LaButti K."/>
            <person name="Morin E."/>
            <person name="Salamov A."/>
            <person name="Lipzen A."/>
            <person name="Mereny Z."/>
            <person name="Hegedus B."/>
            <person name="Baldrian P."/>
            <person name="Stursova M."/>
            <person name="Weitz H."/>
            <person name="Taylor A."/>
            <person name="Grigoriev I.V."/>
            <person name="Nagy L.G."/>
            <person name="Martin F."/>
            <person name="Kauserud H."/>
        </authorList>
    </citation>
    <scope>NUCLEOTIDE SEQUENCE</scope>
    <source>
        <strain evidence="1">9144</strain>
    </source>
</reference>
<feature type="non-terminal residue" evidence="1">
    <location>
        <position position="1"/>
    </location>
</feature>
<keyword evidence="2" id="KW-1185">Reference proteome</keyword>
<dbReference type="Proteomes" id="UP001219525">
    <property type="component" value="Unassembled WGS sequence"/>
</dbReference>
<accession>A0AAD6V8Z6</accession>
<proteinExistence type="predicted"/>
<organism evidence="1 2">
    <name type="scientific">Mycena pura</name>
    <dbReference type="NCBI Taxonomy" id="153505"/>
    <lineage>
        <taxon>Eukaryota</taxon>
        <taxon>Fungi</taxon>
        <taxon>Dikarya</taxon>
        <taxon>Basidiomycota</taxon>
        <taxon>Agaricomycotina</taxon>
        <taxon>Agaricomycetes</taxon>
        <taxon>Agaricomycetidae</taxon>
        <taxon>Agaricales</taxon>
        <taxon>Marasmiineae</taxon>
        <taxon>Mycenaceae</taxon>
        <taxon>Mycena</taxon>
    </lineage>
</organism>